<dbReference type="EMBL" id="RSCD01000004">
    <property type="protein sequence ID" value="RSH93521.1"/>
    <property type="molecule type" value="Genomic_DNA"/>
</dbReference>
<dbReference type="InterPro" id="IPR037196">
    <property type="entry name" value="HSP90_C"/>
</dbReference>
<evidence type="ECO:0000256" key="6">
    <source>
        <dbReference type="SAM" id="MobiDB-lite"/>
    </source>
</evidence>
<protein>
    <submittedName>
        <fullName evidence="8">Uncharacterized protein</fullName>
    </submittedName>
</protein>
<feature type="binding site" evidence="5">
    <location>
        <position position="105"/>
    </location>
    <ligand>
        <name>ATP</name>
        <dbReference type="ChEBI" id="CHEBI:30616"/>
    </ligand>
</feature>
<feature type="region of interest" description="Disordered" evidence="6">
    <location>
        <begin position="250"/>
        <end position="277"/>
    </location>
</feature>
<feature type="chain" id="PRO_5019106958" evidence="7">
    <location>
        <begin position="23"/>
        <end position="777"/>
    </location>
</feature>
<name>A0A427YR07_9TREE</name>
<evidence type="ECO:0000256" key="7">
    <source>
        <dbReference type="SAM" id="SignalP"/>
    </source>
</evidence>
<dbReference type="HAMAP" id="MF_00505">
    <property type="entry name" value="HSP90"/>
    <property type="match status" value="1"/>
</dbReference>
<dbReference type="InterPro" id="IPR020575">
    <property type="entry name" value="Hsp90_N"/>
</dbReference>
<evidence type="ECO:0000256" key="4">
    <source>
        <dbReference type="ARBA" id="ARBA00023186"/>
    </source>
</evidence>
<feature type="binding site" evidence="5">
    <location>
        <begin position="147"/>
        <end position="152"/>
    </location>
    <ligand>
        <name>ATP</name>
        <dbReference type="ChEBI" id="CHEBI:30616"/>
    </ligand>
</feature>
<dbReference type="PRINTS" id="PR00775">
    <property type="entry name" value="HEATSHOCK90"/>
</dbReference>
<gene>
    <name evidence="8" type="ORF">EHS25_007877</name>
</gene>
<keyword evidence="2 5" id="KW-0547">Nucleotide-binding</keyword>
<organism evidence="8 9">
    <name type="scientific">Saitozyma podzolica</name>
    <dbReference type="NCBI Taxonomy" id="1890683"/>
    <lineage>
        <taxon>Eukaryota</taxon>
        <taxon>Fungi</taxon>
        <taxon>Dikarya</taxon>
        <taxon>Basidiomycota</taxon>
        <taxon>Agaricomycotina</taxon>
        <taxon>Tremellomycetes</taxon>
        <taxon>Tremellales</taxon>
        <taxon>Trimorphomycetaceae</taxon>
        <taxon>Saitozyma</taxon>
    </lineage>
</organism>
<evidence type="ECO:0000313" key="9">
    <source>
        <dbReference type="Proteomes" id="UP000279259"/>
    </source>
</evidence>
<dbReference type="GO" id="GO:0140662">
    <property type="term" value="F:ATP-dependent protein folding chaperone"/>
    <property type="evidence" value="ECO:0007669"/>
    <property type="project" value="InterPro"/>
</dbReference>
<evidence type="ECO:0000256" key="1">
    <source>
        <dbReference type="ARBA" id="ARBA00008239"/>
    </source>
</evidence>
<dbReference type="Gene3D" id="3.30.565.10">
    <property type="entry name" value="Histidine kinase-like ATPase, C-terminal domain"/>
    <property type="match status" value="1"/>
</dbReference>
<dbReference type="SUPFAM" id="SSF55874">
    <property type="entry name" value="ATPase domain of HSP90 chaperone/DNA topoisomerase II/histidine kinase"/>
    <property type="match status" value="1"/>
</dbReference>
<keyword evidence="9" id="KW-1185">Reference proteome</keyword>
<feature type="signal peptide" evidence="7">
    <location>
        <begin position="1"/>
        <end position="22"/>
    </location>
</feature>
<evidence type="ECO:0000256" key="2">
    <source>
        <dbReference type="ARBA" id="ARBA00022741"/>
    </source>
</evidence>
<sequence>MRFTSLFLGIATIVGTLGLAQTEPGAETFRYESDITRLRSLVIHSLYSHKDVFLRELLSNANDALEKLRLTSLTDRDVMKAGEANVTIEVRLDEGGKTGKLVIRDTGIGMSKDELARNLGTIARSGTSEFLKRAEEGGGADGNLIGQFGLGFYSCFLVSPTVRVSSLPPVTSSNPNPIQHTFVSTSSGDSFEVFPDPRGNTLGRGTEIVLDIQEDEKEWLSTSRLKGLIDKHSTFSTTFPIYMLERKTTRVPVEAPQSPPADGDDDELNDDADTDNKTPEAFETVVDEEWLRVNDKAPIWMREPKDVPDEEYEEFYKAVSKDPTAETLGWAHFKGDTGSGVSYRAIMYIPAKLPKDFWQKITSGVNNVRLMVKRVFITDDLGEEYMPRWLSFLKVTVDADDLPLNVSRETLQNHRFLQQLQRILVRKAIDLFTRLATDEPEKYKEVSKLYGNALRIGMLESQKDKIKIAKLLRFESTRSDYTSLEEYVDNRKEGQKQIYYMAGVGEKAEDLARSPFVEKLKARGYEVLLLNLPSDEPMMGALSNFMGMQTQDVSKKGLKYGDEDEHEAEKKELDAQKVAFAPLIDWLKKELSSQISDVVLTNRLVTSPCTIVVDSMGWSANMARIMAAQMGQEDDPMMEMMKNLPRVLEINPKSPLIEGLLERVLDLPEDDDSFDAQELKESIRVLFDTTLVRSGFSVADPTSYFERVEALLRRSLGVSLTAKGSAFVRPAPPTAMGPLSEEGVADDQFVMDAEDLGDNVEWVDWQKVKEHAKHDEL</sequence>
<keyword evidence="3 5" id="KW-0067">ATP-binding</keyword>
<dbReference type="Gene3D" id="3.30.230.80">
    <property type="match status" value="1"/>
</dbReference>
<evidence type="ECO:0000313" key="8">
    <source>
        <dbReference type="EMBL" id="RSH93521.1"/>
    </source>
</evidence>
<reference evidence="8 9" key="1">
    <citation type="submission" date="2018-11" db="EMBL/GenBank/DDBJ databases">
        <title>Genome sequence of Saitozyma podzolica DSM 27192.</title>
        <authorList>
            <person name="Aliyu H."/>
            <person name="Gorte O."/>
            <person name="Ochsenreither K."/>
        </authorList>
    </citation>
    <scope>NUCLEOTIDE SEQUENCE [LARGE SCALE GENOMIC DNA]</scope>
    <source>
        <strain evidence="8 9">DSM 27192</strain>
    </source>
</reference>
<dbReference type="GO" id="GO:0016887">
    <property type="term" value="F:ATP hydrolysis activity"/>
    <property type="evidence" value="ECO:0007669"/>
    <property type="project" value="InterPro"/>
</dbReference>
<dbReference type="GO" id="GO:0051082">
    <property type="term" value="F:unfolded protein binding"/>
    <property type="evidence" value="ECO:0007669"/>
    <property type="project" value="InterPro"/>
</dbReference>
<dbReference type="Pfam" id="PF13589">
    <property type="entry name" value="HATPase_c_3"/>
    <property type="match status" value="1"/>
</dbReference>
<evidence type="ECO:0000256" key="5">
    <source>
        <dbReference type="PIRSR" id="PIRSR002583-1"/>
    </source>
</evidence>
<dbReference type="SUPFAM" id="SSF54211">
    <property type="entry name" value="Ribosomal protein S5 domain 2-like"/>
    <property type="match status" value="1"/>
</dbReference>
<dbReference type="InterPro" id="IPR001404">
    <property type="entry name" value="Hsp90_fam"/>
</dbReference>
<proteinExistence type="inferred from homology"/>
<feature type="binding site" evidence="5">
    <location>
        <position position="56"/>
    </location>
    <ligand>
        <name>ATP</name>
        <dbReference type="ChEBI" id="CHEBI:30616"/>
    </ligand>
</feature>
<dbReference type="NCBIfam" id="NF003555">
    <property type="entry name" value="PRK05218.1"/>
    <property type="match status" value="1"/>
</dbReference>
<comment type="similarity">
    <text evidence="1">Belongs to the heat shock protein 90 family.</text>
</comment>
<dbReference type="CDD" id="cd16927">
    <property type="entry name" value="HATPase_Hsp90-like"/>
    <property type="match status" value="1"/>
</dbReference>
<dbReference type="SUPFAM" id="SSF110942">
    <property type="entry name" value="HSP90 C-terminal domain"/>
    <property type="match status" value="1"/>
</dbReference>
<feature type="compositionally biased region" description="Acidic residues" evidence="6">
    <location>
        <begin position="262"/>
        <end position="273"/>
    </location>
</feature>
<dbReference type="AlphaFoldDB" id="A0A427YR07"/>
<keyword evidence="4" id="KW-0143">Chaperone</keyword>
<dbReference type="GO" id="GO:0005524">
    <property type="term" value="F:ATP binding"/>
    <property type="evidence" value="ECO:0007669"/>
    <property type="project" value="UniProtKB-KW"/>
</dbReference>
<dbReference type="PIRSF" id="PIRSF002583">
    <property type="entry name" value="Hsp90"/>
    <property type="match status" value="1"/>
</dbReference>
<dbReference type="OrthoDB" id="28737at2759"/>
<dbReference type="InterPro" id="IPR019805">
    <property type="entry name" value="Heat_shock_protein_90_CS"/>
</dbReference>
<feature type="binding site" evidence="5">
    <location>
        <position position="110"/>
    </location>
    <ligand>
        <name>ATP</name>
        <dbReference type="ChEBI" id="CHEBI:30616"/>
    </ligand>
</feature>
<feature type="binding site" evidence="5">
    <location>
        <begin position="125"/>
        <end position="126"/>
    </location>
    <ligand>
        <name>ATP</name>
        <dbReference type="ChEBI" id="CHEBI:30616"/>
    </ligand>
</feature>
<dbReference type="PROSITE" id="PS00298">
    <property type="entry name" value="HSP90"/>
    <property type="match status" value="1"/>
</dbReference>
<feature type="binding site" evidence="5">
    <location>
        <position position="206"/>
    </location>
    <ligand>
        <name>ATP</name>
        <dbReference type="ChEBI" id="CHEBI:30616"/>
    </ligand>
</feature>
<dbReference type="PANTHER" id="PTHR11528">
    <property type="entry name" value="HEAT SHOCK PROTEIN 90 FAMILY MEMBER"/>
    <property type="match status" value="1"/>
</dbReference>
<dbReference type="InterPro" id="IPR020568">
    <property type="entry name" value="Ribosomal_Su5_D2-typ_SF"/>
</dbReference>
<feature type="binding site" evidence="5">
    <location>
        <position position="60"/>
    </location>
    <ligand>
        <name>ATP</name>
        <dbReference type="ChEBI" id="CHEBI:30616"/>
    </ligand>
</feature>
<feature type="binding site" evidence="5">
    <location>
        <position position="118"/>
    </location>
    <ligand>
        <name>ATP</name>
        <dbReference type="ChEBI" id="CHEBI:30616"/>
    </ligand>
</feature>
<evidence type="ECO:0000256" key="3">
    <source>
        <dbReference type="ARBA" id="ARBA00022840"/>
    </source>
</evidence>
<dbReference type="InterPro" id="IPR036890">
    <property type="entry name" value="HATPase_C_sf"/>
</dbReference>
<keyword evidence="7" id="KW-0732">Signal</keyword>
<dbReference type="STRING" id="1890683.A0A427YR07"/>
<feature type="binding site" evidence="5">
    <location>
        <position position="408"/>
    </location>
    <ligand>
        <name>ATP</name>
        <dbReference type="ChEBI" id="CHEBI:30616"/>
    </ligand>
</feature>
<dbReference type="FunFam" id="1.20.120.790:FF:000012">
    <property type="entry name" value="Cation-transporting ATPase, putative"/>
    <property type="match status" value="1"/>
</dbReference>
<accession>A0A427YR07</accession>
<dbReference type="Proteomes" id="UP000279259">
    <property type="component" value="Unassembled WGS sequence"/>
</dbReference>
<dbReference type="Pfam" id="PF00183">
    <property type="entry name" value="HSP90"/>
    <property type="match status" value="1"/>
</dbReference>
<dbReference type="Gene3D" id="1.20.120.790">
    <property type="entry name" value="Heat shock protein 90, C-terminal domain"/>
    <property type="match status" value="1"/>
</dbReference>
<comment type="caution">
    <text evidence="8">The sequence shown here is derived from an EMBL/GenBank/DDBJ whole genome shotgun (WGS) entry which is preliminary data.</text>
</comment>
<dbReference type="Gene3D" id="3.40.50.11260">
    <property type="match status" value="1"/>
</dbReference>